<evidence type="ECO:0000256" key="1">
    <source>
        <dbReference type="ARBA" id="ARBA00004651"/>
    </source>
</evidence>
<evidence type="ECO:0000256" key="7">
    <source>
        <dbReference type="ARBA" id="ARBA00022989"/>
    </source>
</evidence>
<feature type="transmembrane region" description="Helical" evidence="9">
    <location>
        <begin position="38"/>
        <end position="61"/>
    </location>
</feature>
<keyword evidence="3" id="KW-0813">Transport</keyword>
<dbReference type="AlphaFoldDB" id="A0A7Z0T832"/>
<name>A0A7Z0T832_9FUSO</name>
<reference evidence="10 11" key="1">
    <citation type="submission" date="2020-05" db="EMBL/GenBank/DDBJ databases">
        <title>Streptobacillus felis strain LHL191014123.</title>
        <authorList>
            <person name="Fawzy A."/>
            <person name="Rau J."/>
            <person name="Risse K."/>
            <person name="Schauerte N."/>
            <person name="Geiger C."/>
            <person name="Blom J."/>
            <person name="Imirzalioglu C."/>
            <person name="Falgenhauer J."/>
            <person name="Bach A."/>
            <person name="Herden C."/>
            <person name="Eisenberg T."/>
        </authorList>
    </citation>
    <scope>NUCLEOTIDE SEQUENCE [LARGE SCALE GENOMIC DNA]</scope>
    <source>
        <strain evidence="10 11">LHL191014123</strain>
    </source>
</reference>
<feature type="transmembrane region" description="Helical" evidence="9">
    <location>
        <begin position="319"/>
        <end position="336"/>
    </location>
</feature>
<keyword evidence="5 9" id="KW-0812">Transmembrane</keyword>
<keyword evidence="6" id="KW-0029">Amino-acid transport</keyword>
<dbReference type="Pfam" id="PF05525">
    <property type="entry name" value="Branch_AA_trans"/>
    <property type="match status" value="1"/>
</dbReference>
<feature type="transmembrane region" description="Helical" evidence="9">
    <location>
        <begin position="192"/>
        <end position="211"/>
    </location>
</feature>
<evidence type="ECO:0000256" key="8">
    <source>
        <dbReference type="ARBA" id="ARBA00023136"/>
    </source>
</evidence>
<dbReference type="InterPro" id="IPR004685">
    <property type="entry name" value="Brnchd-chn_aa_trnsp_Livcs"/>
</dbReference>
<comment type="caution">
    <text evidence="10">The sequence shown here is derived from an EMBL/GenBank/DDBJ whole genome shotgun (WGS) entry which is preliminary data.</text>
</comment>
<organism evidence="10 11">
    <name type="scientific">Streptobacillus felis</name>
    <dbReference type="NCBI Taxonomy" id="1384509"/>
    <lineage>
        <taxon>Bacteria</taxon>
        <taxon>Fusobacteriati</taxon>
        <taxon>Fusobacteriota</taxon>
        <taxon>Fusobacteriia</taxon>
        <taxon>Fusobacteriales</taxon>
        <taxon>Leptotrichiaceae</taxon>
        <taxon>Streptobacillus</taxon>
    </lineage>
</organism>
<dbReference type="GO" id="GO:0005886">
    <property type="term" value="C:plasma membrane"/>
    <property type="evidence" value="ECO:0007669"/>
    <property type="project" value="UniProtKB-SubCell"/>
</dbReference>
<feature type="transmembrane region" description="Helical" evidence="9">
    <location>
        <begin position="148"/>
        <end position="166"/>
    </location>
</feature>
<protein>
    <submittedName>
        <fullName evidence="10">Branched-chain amino acid transport system II carrier protein</fullName>
    </submittedName>
</protein>
<comment type="similarity">
    <text evidence="2">Belongs to the branched chain amino acid transporter family.</text>
</comment>
<dbReference type="RefSeq" id="WP_180135405.1">
    <property type="nucleotide sequence ID" value="NZ_JABMKT010000004.1"/>
</dbReference>
<keyword evidence="8 9" id="KW-0472">Membrane</keyword>
<sequence length="432" mass="48448">MKSKKEYIYVSLLIFGMFFGAGNLIFPPFVGKEAGTSVFLAMIGFGITSTAATMLGVYIAFKENIMNVIYSKLGEKFTKLLFIASCCTISVVAVPRAAILPFDMIISEIISNPRLIFIFRLIYIAIFFGLVYYLSYNQSSILSVIGKFLTPLLLVLIFIVTLTTFLTQEISLMSPSIKYATNPIFKGFADGYNTMDTLGGIIVGITVVNIIKKNYNLEKKELYKHGKIGTIIAGLIMFSIYFILSFIGAGLSKHYPNAKNGAVILREIIKLLYGNFGIFVLTLIFFVACLTVCIAILTFTSESNYQAFPKIEYNNWMKFFLLLSLFLSSLSLDGILRVSIPILLISYPPMVLIILLEFFKTNNKIVYRGTMLVLLILNTLTVINSMIIKLPLIGVLLSKLPFYSENFSWLIPTLLVYISLNIFVKIKNIRVV</sequence>
<keyword evidence="7 9" id="KW-1133">Transmembrane helix</keyword>
<evidence type="ECO:0000256" key="2">
    <source>
        <dbReference type="ARBA" id="ARBA00008540"/>
    </source>
</evidence>
<evidence type="ECO:0000256" key="4">
    <source>
        <dbReference type="ARBA" id="ARBA00022475"/>
    </source>
</evidence>
<dbReference type="GO" id="GO:0015820">
    <property type="term" value="P:L-leucine transport"/>
    <property type="evidence" value="ECO:0007669"/>
    <property type="project" value="TreeGrafter"/>
</dbReference>
<feature type="transmembrane region" description="Helical" evidence="9">
    <location>
        <begin position="7"/>
        <end position="26"/>
    </location>
</feature>
<feature type="transmembrane region" description="Helical" evidence="9">
    <location>
        <begin position="371"/>
        <end position="395"/>
    </location>
</feature>
<dbReference type="GO" id="GO:0015190">
    <property type="term" value="F:L-leucine transmembrane transporter activity"/>
    <property type="evidence" value="ECO:0007669"/>
    <property type="project" value="TreeGrafter"/>
</dbReference>
<feature type="transmembrane region" description="Helical" evidence="9">
    <location>
        <begin position="407"/>
        <end position="424"/>
    </location>
</feature>
<dbReference type="GO" id="GO:0015818">
    <property type="term" value="P:isoleucine transport"/>
    <property type="evidence" value="ECO:0007669"/>
    <property type="project" value="TreeGrafter"/>
</dbReference>
<feature type="transmembrane region" description="Helical" evidence="9">
    <location>
        <begin position="271"/>
        <end position="299"/>
    </location>
</feature>
<dbReference type="GO" id="GO:0005304">
    <property type="term" value="F:L-valine transmembrane transporter activity"/>
    <property type="evidence" value="ECO:0007669"/>
    <property type="project" value="TreeGrafter"/>
</dbReference>
<feature type="transmembrane region" description="Helical" evidence="9">
    <location>
        <begin position="342"/>
        <end position="359"/>
    </location>
</feature>
<proteinExistence type="inferred from homology"/>
<dbReference type="EMBL" id="JABMKT010000004">
    <property type="protein sequence ID" value="NYV27484.1"/>
    <property type="molecule type" value="Genomic_DNA"/>
</dbReference>
<feature type="transmembrane region" description="Helical" evidence="9">
    <location>
        <begin position="231"/>
        <end position="251"/>
    </location>
</feature>
<gene>
    <name evidence="10" type="primary">brnQ</name>
    <name evidence="10" type="ORF">HP397_01400</name>
</gene>
<dbReference type="Proteomes" id="UP000526184">
    <property type="component" value="Unassembled WGS sequence"/>
</dbReference>
<comment type="subcellular location">
    <subcellularLocation>
        <location evidence="1">Cell membrane</location>
        <topology evidence="1">Multi-pass membrane protein</topology>
    </subcellularLocation>
</comment>
<evidence type="ECO:0000256" key="9">
    <source>
        <dbReference type="SAM" id="Phobius"/>
    </source>
</evidence>
<dbReference type="PANTHER" id="PTHR30588:SF0">
    <property type="entry name" value="BRANCHED-CHAIN AMINO ACID PERMEASE BRNQ"/>
    <property type="match status" value="1"/>
</dbReference>
<keyword evidence="11" id="KW-1185">Reference proteome</keyword>
<evidence type="ECO:0000256" key="3">
    <source>
        <dbReference type="ARBA" id="ARBA00022448"/>
    </source>
</evidence>
<accession>A0A7Z0T832</accession>
<dbReference type="NCBIfam" id="TIGR00796">
    <property type="entry name" value="livcs"/>
    <property type="match status" value="1"/>
</dbReference>
<keyword evidence="4" id="KW-1003">Cell membrane</keyword>
<feature type="transmembrane region" description="Helical" evidence="9">
    <location>
        <begin position="114"/>
        <end position="136"/>
    </location>
</feature>
<evidence type="ECO:0000256" key="6">
    <source>
        <dbReference type="ARBA" id="ARBA00022970"/>
    </source>
</evidence>
<dbReference type="GO" id="GO:0015188">
    <property type="term" value="F:L-isoleucine transmembrane transporter activity"/>
    <property type="evidence" value="ECO:0007669"/>
    <property type="project" value="TreeGrafter"/>
</dbReference>
<dbReference type="PANTHER" id="PTHR30588">
    <property type="entry name" value="BRANCHED-CHAIN AMINO ACID TRANSPORT SYSTEM 2 CARRIER PROTEIN"/>
    <property type="match status" value="1"/>
</dbReference>
<evidence type="ECO:0000313" key="11">
    <source>
        <dbReference type="Proteomes" id="UP000526184"/>
    </source>
</evidence>
<feature type="transmembrane region" description="Helical" evidence="9">
    <location>
        <begin position="81"/>
        <end position="102"/>
    </location>
</feature>
<evidence type="ECO:0000256" key="5">
    <source>
        <dbReference type="ARBA" id="ARBA00022692"/>
    </source>
</evidence>
<evidence type="ECO:0000313" key="10">
    <source>
        <dbReference type="EMBL" id="NYV27484.1"/>
    </source>
</evidence>